<evidence type="ECO:0000259" key="2">
    <source>
        <dbReference type="Pfam" id="PF13817"/>
    </source>
</evidence>
<keyword evidence="4" id="KW-1185">Reference proteome</keyword>
<feature type="domain" description="Transposase IS66 C-terminal" evidence="2">
    <location>
        <begin position="124"/>
        <end position="161"/>
    </location>
</feature>
<dbReference type="PANTHER" id="PTHR33678">
    <property type="entry name" value="BLL1576 PROTEIN"/>
    <property type="match status" value="1"/>
</dbReference>
<dbReference type="EMBL" id="JBGBZJ010000001">
    <property type="protein sequence ID" value="MEY9451168.1"/>
    <property type="molecule type" value="Genomic_DNA"/>
</dbReference>
<protein>
    <recommendedName>
        <fullName evidence="5">IS66 family transposase</fullName>
    </recommendedName>
</protein>
<feature type="domain" description="Transposase IS66 central" evidence="1">
    <location>
        <begin position="2"/>
        <end position="117"/>
    </location>
</feature>
<evidence type="ECO:0000259" key="1">
    <source>
        <dbReference type="Pfam" id="PF03050"/>
    </source>
</evidence>
<dbReference type="InterPro" id="IPR052344">
    <property type="entry name" value="Transposase-related"/>
</dbReference>
<accession>A0ABV4FHW1</accession>
<evidence type="ECO:0000313" key="4">
    <source>
        <dbReference type="Proteomes" id="UP001565369"/>
    </source>
</evidence>
<evidence type="ECO:0008006" key="5">
    <source>
        <dbReference type="Google" id="ProtNLM"/>
    </source>
</evidence>
<reference evidence="3 4" key="1">
    <citation type="submission" date="2024-07" db="EMBL/GenBank/DDBJ databases">
        <title>Genomic Encyclopedia of Type Strains, Phase V (KMG-V): Genome sequencing to study the core and pangenomes of soil and plant-associated prokaryotes.</title>
        <authorList>
            <person name="Whitman W."/>
        </authorList>
    </citation>
    <scope>NUCLEOTIDE SEQUENCE [LARGE SCALE GENOMIC DNA]</scope>
    <source>
        <strain evidence="3 4">USDA 152</strain>
    </source>
</reference>
<dbReference type="InterPro" id="IPR039552">
    <property type="entry name" value="IS66_C"/>
</dbReference>
<gene>
    <name evidence="3" type="ORF">ABIG07_000116</name>
</gene>
<dbReference type="Pfam" id="PF13817">
    <property type="entry name" value="DDE_Tnp_IS66_C"/>
    <property type="match status" value="1"/>
</dbReference>
<name>A0ABV4FHW1_9BRAD</name>
<organism evidence="3 4">
    <name type="scientific">Bradyrhizobium ottawaense</name>
    <dbReference type="NCBI Taxonomy" id="931866"/>
    <lineage>
        <taxon>Bacteria</taxon>
        <taxon>Pseudomonadati</taxon>
        <taxon>Pseudomonadota</taxon>
        <taxon>Alphaproteobacteria</taxon>
        <taxon>Hyphomicrobiales</taxon>
        <taxon>Nitrobacteraceae</taxon>
        <taxon>Bradyrhizobium</taxon>
    </lineage>
</organism>
<comment type="caution">
    <text evidence="3">The sequence shown here is derived from an EMBL/GenBank/DDBJ whole genome shotgun (WGS) entry which is preliminary data.</text>
</comment>
<proteinExistence type="predicted"/>
<dbReference type="PANTHER" id="PTHR33678:SF1">
    <property type="entry name" value="BLL1576 PROTEIN"/>
    <property type="match status" value="1"/>
</dbReference>
<evidence type="ECO:0000313" key="3">
    <source>
        <dbReference type="EMBL" id="MEY9451168.1"/>
    </source>
</evidence>
<dbReference type="Proteomes" id="UP001565369">
    <property type="component" value="Unassembled WGS sequence"/>
</dbReference>
<dbReference type="InterPro" id="IPR004291">
    <property type="entry name" value="Transposase_IS66_central"/>
</dbReference>
<sequence length="172" mass="19417">MQALKFFEALYEVERVARQTPPDDETRAAYTLRLRQQHSLPVLAAFRTWLDDQAPKVLPESLTGKAIAYARNQWDYLTRYTSDGLAPIDNNVLERDIRPFCTGRKSWLFSDTVAGAKASAVIYSLVLTCRACGVDPYAWLRHALTELPQRAPDADIEDLLPFNCTAQKKPAS</sequence>
<dbReference type="Pfam" id="PF03050">
    <property type="entry name" value="DDE_Tnp_IS66"/>
    <property type="match status" value="1"/>
</dbReference>